<dbReference type="RefSeq" id="WP_139188096.1">
    <property type="nucleotide sequence ID" value="NZ_FNQY01000005.1"/>
</dbReference>
<sequence length="369" mass="40680">MHKRIYIGLMSIAAILWVVSCTKIADGYLSPTMQYSTKLFEVPQGQYAASNSLVADGSNLPLKVRWTHIYDSTGENVDAIFSKKYLVDVWSASYDSKTDTTYALVRAKITSDSLTPFTVNETSGVITTNKATQYVPLGSYTLDLEVTNSAGTIELPKAITIKIITASPVQTVDDDGVGSFSLSRLNANTPTGASTKDGVTSVFFNGNYNPFVRYSVTKVSDTGNVMIVKVTDRNGVPFSPKNGEIAKRPNSGLNPNPPYLQNLQDYAPDTYQALDTAMFLKYPITPFPISSLGNGYNMYYILPTKYVHMDSTSTWSSNVSGVFYQGKTDSHYLGEFKDGLYDYSLRIPLRIQVPGTYIYSIQLLNATHR</sequence>
<reference evidence="1 2" key="1">
    <citation type="submission" date="2016-10" db="EMBL/GenBank/DDBJ databases">
        <authorList>
            <person name="de Groot N.N."/>
        </authorList>
    </citation>
    <scope>NUCLEOTIDE SEQUENCE [LARGE SCALE GENOMIC DNA]</scope>
    <source>
        <strain evidence="1 2">Vu-144</strain>
    </source>
</reference>
<dbReference type="GO" id="GO:0005509">
    <property type="term" value="F:calcium ion binding"/>
    <property type="evidence" value="ECO:0007669"/>
    <property type="project" value="InterPro"/>
</dbReference>
<dbReference type="AlphaFoldDB" id="A0A1H3XGR1"/>
<keyword evidence="2" id="KW-1185">Reference proteome</keyword>
<dbReference type="EMBL" id="FNQY01000005">
    <property type="protein sequence ID" value="SDZ98577.1"/>
    <property type="molecule type" value="Genomic_DNA"/>
</dbReference>
<dbReference type="PROSITE" id="PS51257">
    <property type="entry name" value="PROKAR_LIPOPROTEIN"/>
    <property type="match status" value="1"/>
</dbReference>
<organism evidence="1 2">
    <name type="scientific">Arachidicoccus rhizosphaerae</name>
    <dbReference type="NCBI Taxonomy" id="551991"/>
    <lineage>
        <taxon>Bacteria</taxon>
        <taxon>Pseudomonadati</taxon>
        <taxon>Bacteroidota</taxon>
        <taxon>Chitinophagia</taxon>
        <taxon>Chitinophagales</taxon>
        <taxon>Chitinophagaceae</taxon>
        <taxon>Arachidicoccus</taxon>
    </lineage>
</organism>
<protein>
    <recommendedName>
        <fullName evidence="3">DUF5007 domain-containing protein</fullName>
    </recommendedName>
</protein>
<dbReference type="InterPro" id="IPR015919">
    <property type="entry name" value="Cadherin-like_sf"/>
</dbReference>
<dbReference type="SUPFAM" id="SSF49313">
    <property type="entry name" value="Cadherin-like"/>
    <property type="match status" value="1"/>
</dbReference>
<proteinExistence type="predicted"/>
<evidence type="ECO:0000313" key="2">
    <source>
        <dbReference type="Proteomes" id="UP000199041"/>
    </source>
</evidence>
<dbReference type="OrthoDB" id="628330at2"/>
<gene>
    <name evidence="1" type="ORF">SAMN05192529_105161</name>
</gene>
<evidence type="ECO:0008006" key="3">
    <source>
        <dbReference type="Google" id="ProtNLM"/>
    </source>
</evidence>
<evidence type="ECO:0000313" key="1">
    <source>
        <dbReference type="EMBL" id="SDZ98577.1"/>
    </source>
</evidence>
<dbReference type="STRING" id="551991.SAMN05192529_105161"/>
<dbReference type="Proteomes" id="UP000199041">
    <property type="component" value="Unassembled WGS sequence"/>
</dbReference>
<dbReference type="Gene3D" id="2.60.40.60">
    <property type="entry name" value="Cadherins"/>
    <property type="match status" value="1"/>
</dbReference>
<name>A0A1H3XGR1_9BACT</name>
<dbReference type="GO" id="GO:0016020">
    <property type="term" value="C:membrane"/>
    <property type="evidence" value="ECO:0007669"/>
    <property type="project" value="InterPro"/>
</dbReference>
<accession>A0A1H3XGR1</accession>